<accession>A0A4D9DHC9</accession>
<dbReference type="Pfam" id="PF02089">
    <property type="entry name" value="Palm_thioest"/>
    <property type="match status" value="1"/>
</dbReference>
<proteinExistence type="predicted"/>
<comment type="caution">
    <text evidence="3">The sequence shown here is derived from an EMBL/GenBank/DDBJ whole genome shotgun (WGS) entry which is preliminary data.</text>
</comment>
<dbReference type="InterPro" id="IPR029058">
    <property type="entry name" value="AB_hydrolase_fold"/>
</dbReference>
<dbReference type="OrthoDB" id="155976at2759"/>
<dbReference type="GO" id="GO:0016740">
    <property type="term" value="F:transferase activity"/>
    <property type="evidence" value="ECO:0007669"/>
    <property type="project" value="UniProtKB-KW"/>
</dbReference>
<reference evidence="3 4" key="2">
    <citation type="submission" date="2019-04" db="EMBL/GenBank/DDBJ databases">
        <title>The genome sequence of big-headed turtle.</title>
        <authorList>
            <person name="Gong S."/>
        </authorList>
    </citation>
    <scope>NUCLEOTIDE SEQUENCE [LARGE SCALE GENOMIC DNA]</scope>
    <source>
        <strain evidence="3">DO16091913</strain>
        <tissue evidence="3">Muscle</tissue>
    </source>
</reference>
<dbReference type="Proteomes" id="UP000297703">
    <property type="component" value="Unassembled WGS sequence"/>
</dbReference>
<protein>
    <submittedName>
        <fullName evidence="3">tRNA dimethylallyltransferase</fullName>
    </submittedName>
</protein>
<keyword evidence="4" id="KW-1185">Reference proteome</keyword>
<keyword evidence="3" id="KW-0808">Transferase</keyword>
<keyword evidence="2" id="KW-0732">Signal</keyword>
<feature type="compositionally biased region" description="Polar residues" evidence="1">
    <location>
        <begin position="140"/>
        <end position="150"/>
    </location>
</feature>
<evidence type="ECO:0000313" key="4">
    <source>
        <dbReference type="Proteomes" id="UP000297703"/>
    </source>
</evidence>
<evidence type="ECO:0000313" key="3">
    <source>
        <dbReference type="EMBL" id="TFJ95841.1"/>
    </source>
</evidence>
<name>A0A4D9DHC9_9SAUR</name>
<dbReference type="AlphaFoldDB" id="A0A4D9DHC9"/>
<reference evidence="3 4" key="1">
    <citation type="submission" date="2019-04" db="EMBL/GenBank/DDBJ databases">
        <title>Draft genome of the big-headed turtle Platysternon megacephalum.</title>
        <authorList>
            <person name="Gong S."/>
        </authorList>
    </citation>
    <scope>NUCLEOTIDE SEQUENCE [LARGE SCALE GENOMIC DNA]</scope>
    <source>
        <strain evidence="3">DO16091913</strain>
        <tissue evidence="3">Muscle</tissue>
    </source>
</reference>
<sequence>MGRRQRNWGALAPLCLLLLLFFLLTLGASYKPVVVVHGLFDSPSDFSHLLRFINQTHPGTNVTVVDLFDHSQSLKPLWVQVEGFRRVISPIMQNAADGVHLICYSQAEATRHRALDSALEGHGSRRHQVPELTPPAKLTSADSGNTSRTRSVLEPSHPREPVLDPALL</sequence>
<evidence type="ECO:0000256" key="2">
    <source>
        <dbReference type="SAM" id="SignalP"/>
    </source>
</evidence>
<feature type="signal peptide" evidence="2">
    <location>
        <begin position="1"/>
        <end position="27"/>
    </location>
</feature>
<evidence type="ECO:0000256" key="1">
    <source>
        <dbReference type="SAM" id="MobiDB-lite"/>
    </source>
</evidence>
<dbReference type="STRING" id="55544.A0A4D9DHC9"/>
<dbReference type="SUPFAM" id="SSF53474">
    <property type="entry name" value="alpha/beta-Hydrolases"/>
    <property type="match status" value="1"/>
</dbReference>
<gene>
    <name evidence="3" type="ORF">DR999_PMT22449</name>
</gene>
<feature type="chain" id="PRO_5020026231" evidence="2">
    <location>
        <begin position="28"/>
        <end position="168"/>
    </location>
</feature>
<feature type="region of interest" description="Disordered" evidence="1">
    <location>
        <begin position="119"/>
        <end position="168"/>
    </location>
</feature>
<dbReference type="EMBL" id="QXTE01001143">
    <property type="protein sequence ID" value="TFJ95841.1"/>
    <property type="molecule type" value="Genomic_DNA"/>
</dbReference>
<dbReference type="Gene3D" id="3.40.50.1820">
    <property type="entry name" value="alpha/beta hydrolase"/>
    <property type="match status" value="1"/>
</dbReference>
<organism evidence="3 4">
    <name type="scientific">Platysternon megacephalum</name>
    <name type="common">big-headed turtle</name>
    <dbReference type="NCBI Taxonomy" id="55544"/>
    <lineage>
        <taxon>Eukaryota</taxon>
        <taxon>Metazoa</taxon>
        <taxon>Chordata</taxon>
        <taxon>Craniata</taxon>
        <taxon>Vertebrata</taxon>
        <taxon>Euteleostomi</taxon>
        <taxon>Archelosauria</taxon>
        <taxon>Testudinata</taxon>
        <taxon>Testudines</taxon>
        <taxon>Cryptodira</taxon>
        <taxon>Durocryptodira</taxon>
        <taxon>Testudinoidea</taxon>
        <taxon>Platysternidae</taxon>
        <taxon>Platysternon</taxon>
    </lineage>
</organism>